<comment type="pathway">
    <text evidence="2">Lipid metabolism; fatty acid beta-oxidation.</text>
</comment>
<evidence type="ECO:0000313" key="9">
    <source>
        <dbReference type="EMBL" id="MDR7353823.1"/>
    </source>
</evidence>
<dbReference type="Proteomes" id="UP001183619">
    <property type="component" value="Unassembled WGS sequence"/>
</dbReference>
<feature type="domain" description="AMP-binding enzyme C-terminal" evidence="8">
    <location>
        <begin position="441"/>
        <end position="522"/>
    </location>
</feature>
<protein>
    <recommendedName>
        <fullName evidence="5">Long-chain-fatty-acid--CoA ligase</fullName>
        <ecNumber evidence="4">6.2.1.3</ecNumber>
    </recommendedName>
    <alternativeName>
        <fullName evidence="6">Long-chain acyl-CoA synthetase</fullName>
    </alternativeName>
</protein>
<dbReference type="InterPro" id="IPR000873">
    <property type="entry name" value="AMP-dep_synth/lig_dom"/>
</dbReference>
<dbReference type="Gene3D" id="3.40.50.980">
    <property type="match status" value="2"/>
</dbReference>
<gene>
    <name evidence="9" type="ORF">J2S37_000361</name>
</gene>
<dbReference type="PANTHER" id="PTHR43767:SF8">
    <property type="entry name" value="LONG-CHAIN-FATTY-ACID--COA LIGASE"/>
    <property type="match status" value="1"/>
</dbReference>
<dbReference type="Gene3D" id="3.30.300.30">
    <property type="match status" value="1"/>
</dbReference>
<dbReference type="InterPro" id="IPR025110">
    <property type="entry name" value="AMP-bd_C"/>
</dbReference>
<feature type="domain" description="AMP-dependent synthetase/ligase" evidence="7">
    <location>
        <begin position="31"/>
        <end position="392"/>
    </location>
</feature>
<evidence type="ECO:0000259" key="7">
    <source>
        <dbReference type="Pfam" id="PF00501"/>
    </source>
</evidence>
<keyword evidence="10" id="KW-1185">Reference proteome</keyword>
<dbReference type="EC" id="6.2.1.3" evidence="4"/>
<evidence type="ECO:0000256" key="5">
    <source>
        <dbReference type="ARBA" id="ARBA00039545"/>
    </source>
</evidence>
<sequence>MLYPDDVCADYLARGLWTTETFAEFFDVCSDRYSTHTALVGHDLAGTPVRLSYTQLADAATAAAILLREKGVQQGDYVLVQLPNVVEFVVVIGALWKLGARPVMCLPAHRKAELSHFAQQSKARMFITCHTWAGCDHAALAAEIASQVEGVEVLVLKSVGDLQPADQPTNTTLTPANVSAFDVAFLQVSGGTTGIPKLIPRSHADYLYSVRESAKICQLDTQTKFLVVLPVSHNFTMSSPGILGVFYSGGTVVLNADPSPSTSFELIASERITMAALVPPLVNAWLMVAKMRTPDLSSLRMLQVGGAKLTEQLARRVQPELGCRLQQVFGMAEGLVCYTRPEDSEELVVSTQGRPISADDEIRIVDDHDQPVPLGQRGHLLTRGPYTIRGYFAGAAPHSFTEDGFYRTGDIVRQLDSGHLIVEGRDKDQINRGGEKISAEEIEDHLIAHPDVFDAAVVGVPDETLGEKCCAWIVVTHHDDTASAKELGHRLRQHLRARGVAEFKIPDFFQVVTAFPVTGVGKTSRKQLRALLKDHSST</sequence>
<dbReference type="InterPro" id="IPR045851">
    <property type="entry name" value="AMP-bd_C_sf"/>
</dbReference>
<dbReference type="Pfam" id="PF13193">
    <property type="entry name" value="AMP-binding_C"/>
    <property type="match status" value="1"/>
</dbReference>
<keyword evidence="3 9" id="KW-0436">Ligase</keyword>
<evidence type="ECO:0000256" key="1">
    <source>
        <dbReference type="ARBA" id="ARBA00004170"/>
    </source>
</evidence>
<dbReference type="EMBL" id="JAVDYF010000001">
    <property type="protein sequence ID" value="MDR7353823.1"/>
    <property type="molecule type" value="Genomic_DNA"/>
</dbReference>
<proteinExistence type="predicted"/>
<reference evidence="9 10" key="1">
    <citation type="submission" date="2023-07" db="EMBL/GenBank/DDBJ databases">
        <title>Sequencing the genomes of 1000 actinobacteria strains.</title>
        <authorList>
            <person name="Klenk H.-P."/>
        </authorList>
    </citation>
    <scope>NUCLEOTIDE SEQUENCE [LARGE SCALE GENOMIC DNA]</scope>
    <source>
        <strain evidence="9 10">DSM 44508</strain>
    </source>
</reference>
<name>A0ABU2B5D5_9CORY</name>
<evidence type="ECO:0000256" key="6">
    <source>
        <dbReference type="ARBA" id="ARBA00042773"/>
    </source>
</evidence>
<dbReference type="InterPro" id="IPR050237">
    <property type="entry name" value="ATP-dep_AMP-bd_enzyme"/>
</dbReference>
<evidence type="ECO:0000256" key="2">
    <source>
        <dbReference type="ARBA" id="ARBA00005005"/>
    </source>
</evidence>
<evidence type="ECO:0000256" key="4">
    <source>
        <dbReference type="ARBA" id="ARBA00026121"/>
    </source>
</evidence>
<dbReference type="RefSeq" id="WP_277104448.1">
    <property type="nucleotide sequence ID" value="NZ_BAAAJS010000025.1"/>
</dbReference>
<dbReference type="GO" id="GO:0008668">
    <property type="term" value="F:2,3-dihydroxybenzoate--[aryl-carrier protein] ligase"/>
    <property type="evidence" value="ECO:0007669"/>
    <property type="project" value="UniProtKB-EC"/>
</dbReference>
<organism evidence="9 10">
    <name type="scientific">Corynebacterium felinum</name>
    <dbReference type="NCBI Taxonomy" id="131318"/>
    <lineage>
        <taxon>Bacteria</taxon>
        <taxon>Bacillati</taxon>
        <taxon>Actinomycetota</taxon>
        <taxon>Actinomycetes</taxon>
        <taxon>Mycobacteriales</taxon>
        <taxon>Corynebacteriaceae</taxon>
        <taxon>Corynebacterium</taxon>
    </lineage>
</organism>
<dbReference type="Gene3D" id="2.30.38.10">
    <property type="entry name" value="Luciferase, Domain 3"/>
    <property type="match status" value="1"/>
</dbReference>
<comment type="subcellular location">
    <subcellularLocation>
        <location evidence="1">Membrane</location>
        <topology evidence="1">Peripheral membrane protein</topology>
    </subcellularLocation>
</comment>
<dbReference type="Pfam" id="PF00501">
    <property type="entry name" value="AMP-binding"/>
    <property type="match status" value="1"/>
</dbReference>
<evidence type="ECO:0000259" key="8">
    <source>
        <dbReference type="Pfam" id="PF13193"/>
    </source>
</evidence>
<comment type="caution">
    <text evidence="9">The sequence shown here is derived from an EMBL/GenBank/DDBJ whole genome shotgun (WGS) entry which is preliminary data.</text>
</comment>
<dbReference type="SUPFAM" id="SSF56801">
    <property type="entry name" value="Acetyl-CoA synthetase-like"/>
    <property type="match status" value="1"/>
</dbReference>
<evidence type="ECO:0000256" key="3">
    <source>
        <dbReference type="ARBA" id="ARBA00022598"/>
    </source>
</evidence>
<accession>A0ABU2B5D5</accession>
<evidence type="ECO:0000313" key="10">
    <source>
        <dbReference type="Proteomes" id="UP001183619"/>
    </source>
</evidence>
<dbReference type="PANTHER" id="PTHR43767">
    <property type="entry name" value="LONG-CHAIN-FATTY-ACID--COA LIGASE"/>
    <property type="match status" value="1"/>
</dbReference>